<dbReference type="Pfam" id="PF25310">
    <property type="entry name" value="VG15"/>
    <property type="match status" value="1"/>
</dbReference>
<dbReference type="AlphaFoldDB" id="A0A087DGN9"/>
<protein>
    <submittedName>
        <fullName evidence="2">Gp4 phagic protein</fullName>
    </submittedName>
</protein>
<reference evidence="2 3" key="1">
    <citation type="submission" date="2014-03" db="EMBL/GenBank/DDBJ databases">
        <title>Genomics of Bifidobacteria.</title>
        <authorList>
            <person name="Ventura M."/>
            <person name="Milani C."/>
            <person name="Lugli G.A."/>
        </authorList>
    </citation>
    <scope>NUCLEOTIDE SEQUENCE [LARGE SCALE GENOMIC DNA]</scope>
    <source>
        <strain evidence="2 3">LMG 21589</strain>
    </source>
</reference>
<evidence type="ECO:0000313" key="3">
    <source>
        <dbReference type="Proteomes" id="UP000029033"/>
    </source>
</evidence>
<dbReference type="RefSeq" id="WP_051923172.1">
    <property type="nucleotide sequence ID" value="NZ_CAUPKV010000022.1"/>
</dbReference>
<evidence type="ECO:0000256" key="1">
    <source>
        <dbReference type="SAM" id="MobiDB-lite"/>
    </source>
</evidence>
<dbReference type="EMBL" id="JGZO01000006">
    <property type="protein sequence ID" value="KFI94689.1"/>
    <property type="molecule type" value="Genomic_DNA"/>
</dbReference>
<accession>A0A087DGN9</accession>
<sequence>MAQTSNGALLTDKHRRAQVRLAITADSQARRIWDATLDPNNLRASQPIWKNAVLQLLQTWWRISAQTANEYLPRFREAETGDGGFQTAMPRFDRASMAQRIDWTGATNVLWHLARGETQEAAWAAARSLFLGVFHEAVLTGGRTTIEHWAQQDSRAIGWRRVSDGDPCAFCAMLVTRGPVYTSKDKAGLSAKTGKKYHAHCGCTVEVVYGDWKPTEREQRWIDDYYRAAESLPKGTPRTQETVLPLMRRDADFRDSVARRNTASAKASRRAAVAARKAKEFQERKQALNATIDNPGKPMSISKADQSHANPKFDGHGWRYRNNCQSCVPAYEMRRRGVNVQARGFGSDESKQVMNDNTLAWTNPRTGRKPTRHNVGHDTFDRVQARIGKRIRPGERYAMSFSWQDQDVGHIVVLERPWTNHGKTIIVVDPQAGTRQTLKQYLYRYQVDPRSVGVYRIDNLELNRDIAPGLMEVAKQ</sequence>
<dbReference type="InterPro" id="IPR057369">
    <property type="entry name" value="VG15"/>
</dbReference>
<proteinExistence type="predicted"/>
<keyword evidence="3" id="KW-1185">Reference proteome</keyword>
<evidence type="ECO:0000313" key="2">
    <source>
        <dbReference type="EMBL" id="KFI94689.1"/>
    </source>
</evidence>
<comment type="caution">
    <text evidence="2">The sequence shown here is derived from an EMBL/GenBank/DDBJ whole genome shotgun (WGS) entry which is preliminary data.</text>
</comment>
<dbReference type="GeneID" id="85166994"/>
<dbReference type="eggNOG" id="ENOG50334RC">
    <property type="taxonomic scope" value="Bacteria"/>
</dbReference>
<dbReference type="Proteomes" id="UP000029033">
    <property type="component" value="Unassembled WGS sequence"/>
</dbReference>
<gene>
    <name evidence="2" type="ORF">BSCA_0741</name>
</gene>
<name>A0A087DGN9_9BIFI</name>
<dbReference type="STRING" id="158787.BSCA_0741"/>
<dbReference type="OrthoDB" id="3194844at2"/>
<feature type="region of interest" description="Disordered" evidence="1">
    <location>
        <begin position="291"/>
        <end position="314"/>
    </location>
</feature>
<organism evidence="2 3">
    <name type="scientific">Bifidobacterium scardovii</name>
    <dbReference type="NCBI Taxonomy" id="158787"/>
    <lineage>
        <taxon>Bacteria</taxon>
        <taxon>Bacillati</taxon>
        <taxon>Actinomycetota</taxon>
        <taxon>Actinomycetes</taxon>
        <taxon>Bifidobacteriales</taxon>
        <taxon>Bifidobacteriaceae</taxon>
        <taxon>Bifidobacterium</taxon>
    </lineage>
</organism>